<dbReference type="Pfam" id="PF00128">
    <property type="entry name" value="Alpha-amylase"/>
    <property type="match status" value="1"/>
</dbReference>
<protein>
    <submittedName>
        <fullName evidence="2">(1-&gt;4)-alpha-D-glucan 1-alpha-D-glucosylmutase</fullName>
        <ecNumber evidence="2">5.4.99.15</ecNumber>
    </submittedName>
</protein>
<dbReference type="RefSeq" id="WP_307285591.1">
    <property type="nucleotide sequence ID" value="NZ_JAUSZT010000003.1"/>
</dbReference>
<dbReference type="Gene3D" id="3.30.1590.10">
    <property type="entry name" value="Maltooligosyl trehalose synthase, domain 2"/>
    <property type="match status" value="1"/>
</dbReference>
<dbReference type="Gene3D" id="3.20.20.80">
    <property type="entry name" value="Glycosidases"/>
    <property type="match status" value="2"/>
</dbReference>
<feature type="domain" description="Glycosyl hydrolase family 13 catalytic" evidence="1">
    <location>
        <begin position="25"/>
        <end position="121"/>
    </location>
</feature>
<gene>
    <name evidence="2" type="ORF">QFZ34_004561</name>
</gene>
<dbReference type="EC" id="5.4.99.15" evidence="2"/>
<dbReference type="NCBIfam" id="TIGR02401">
    <property type="entry name" value="trehalose_TreY"/>
    <property type="match status" value="1"/>
</dbReference>
<dbReference type="InterPro" id="IPR012767">
    <property type="entry name" value="Trehalose_TreY"/>
</dbReference>
<dbReference type="InterPro" id="IPR006047">
    <property type="entry name" value="GH13_cat_dom"/>
</dbReference>
<dbReference type="PANTHER" id="PTHR10357">
    <property type="entry name" value="ALPHA-AMYLASE FAMILY MEMBER"/>
    <property type="match status" value="1"/>
</dbReference>
<reference evidence="2 3" key="1">
    <citation type="submission" date="2023-07" db="EMBL/GenBank/DDBJ databases">
        <title>Comparative genomics of wheat-associated soil bacteria to identify genetic determinants of phenazine resistance.</title>
        <authorList>
            <person name="Mouncey N."/>
        </authorList>
    </citation>
    <scope>NUCLEOTIDE SEQUENCE [LARGE SCALE GENOMIC DNA]</scope>
    <source>
        <strain evidence="2 3">W4I11</strain>
    </source>
</reference>
<proteinExistence type="predicted"/>
<comment type="caution">
    <text evidence="2">The sequence shown here is derived from an EMBL/GenBank/DDBJ whole genome shotgun (WGS) entry which is preliminary data.</text>
</comment>
<dbReference type="Gene3D" id="1.10.10.470">
    <property type="entry name" value="Maltooligosyl trehalose synthase, domain 4"/>
    <property type="match status" value="1"/>
</dbReference>
<dbReference type="Gene3D" id="1.10.150.200">
    <property type="entry name" value="Maltooligosyl trehalose synthase, domain 3"/>
    <property type="match status" value="1"/>
</dbReference>
<organism evidence="2 3">
    <name type="scientific">Phyllobacterium ifriqiyense</name>
    <dbReference type="NCBI Taxonomy" id="314238"/>
    <lineage>
        <taxon>Bacteria</taxon>
        <taxon>Pseudomonadati</taxon>
        <taxon>Pseudomonadota</taxon>
        <taxon>Alphaproteobacteria</taxon>
        <taxon>Hyphomicrobiales</taxon>
        <taxon>Phyllobacteriaceae</taxon>
        <taxon>Phyllobacterium</taxon>
    </lineage>
</organism>
<dbReference type="GO" id="GO:0047470">
    <property type="term" value="F:(1,4)-alpha-D-glucan 1-alpha-D-glucosylmutase activity"/>
    <property type="evidence" value="ECO:0007669"/>
    <property type="project" value="UniProtKB-EC"/>
</dbReference>
<dbReference type="InterPro" id="IPR017853">
    <property type="entry name" value="GH"/>
</dbReference>
<keyword evidence="2" id="KW-0413">Isomerase</keyword>
<evidence type="ECO:0000313" key="2">
    <source>
        <dbReference type="EMBL" id="MDQ0999379.1"/>
    </source>
</evidence>
<dbReference type="InterPro" id="IPR013797">
    <property type="entry name" value="Maltooligo_trehalose_synth_4"/>
</dbReference>
<keyword evidence="3" id="KW-1185">Reference proteome</keyword>
<evidence type="ECO:0000259" key="1">
    <source>
        <dbReference type="Pfam" id="PF00128"/>
    </source>
</evidence>
<dbReference type="Proteomes" id="UP001237780">
    <property type="component" value="Unassembled WGS sequence"/>
</dbReference>
<dbReference type="EMBL" id="JAUSZT010000003">
    <property type="protein sequence ID" value="MDQ0999379.1"/>
    <property type="molecule type" value="Genomic_DNA"/>
</dbReference>
<sequence length="867" mass="97379">MPKRNDVPTSAYRLLLKNGVTFNHLASRVPYLKRLGIDCVSVSSVFDTSDAGNGRRSFDPTTLDRKSGGEQGFARLIRALENAGISLLIDINPNQIPASYENPWWRSLLEWGKDAKYAKYFDVDWSSRLSLPVLERPLVEELDNSAISLVFDTAANMLGISHAQNLYPLSPPSYATVLQGLDSELANQFREAAAKAQPSHPDQFHENLRVIYGRSSVSNRLALADHLNRLTVDISSLKKVLTEQHWILMTIADARKHLTYRHSYDSLYSVGANVEDPDVFNDFHKTALELIKLSAVSGFRVNQIDGLADPAGYLKQLRHATGSNAYIVTDKIFLNGEVQSEEWDVDGTAGYEFIAVASNVLVNHAQLPTLEQAHATVAGVERSRENHYRDAKHAILHKKLAPELNALARFLLQFSPADIDELEIRRAISETITELPVFRTYPSDRQDHYTMILQTAGITRSTLPPKIYDEFDTRYQQLSAAVMAQAVEESYRYDRGPISVDEITVFSADAKRPVEAFHTHMAQKAAMMPLGMNATSFSYATKFGEDARMRLLALTESPANWIQCVSDWRIRFAQNVKMIEGALVPHPETEWLIYQTMAAIWPPQLHLDDQKSLLAVQDELTGFVIRAIREMRKDAFWTEVNRPYEMAVADYIGSVFLDRTFLMEFADRMRPYWVAGAVNSLSQTVLKMTTPGMPVIQTGSETWDFSLSQTGAPDDAGFEKLSAQLNYAEQSPFTNLLADWHSGALKQRIITTHLRLRQQYPELFLRGDYIPLQISGIYSDHLLAFLRRNESSSCIVAVPRLPFEAVSKFQEPFMPIPAWGDTTIHVPETISSAVFHNVLTGETILPGDALLAADAMRDFSTVTLIAD</sequence>
<evidence type="ECO:0000313" key="3">
    <source>
        <dbReference type="Proteomes" id="UP001237780"/>
    </source>
</evidence>
<name>A0ABU0SF37_9HYPH</name>
<dbReference type="PANTHER" id="PTHR10357:SF216">
    <property type="entry name" value="MALTOOLIGOSYL TREHALOSE SYNTHASE-RELATED"/>
    <property type="match status" value="1"/>
</dbReference>
<accession>A0ABU0SF37</accession>
<dbReference type="SUPFAM" id="SSF51445">
    <property type="entry name" value="(Trans)glycosidases"/>
    <property type="match status" value="1"/>
</dbReference>